<keyword evidence="1" id="KW-0812">Transmembrane</keyword>
<keyword evidence="3" id="KW-1185">Reference proteome</keyword>
<keyword evidence="1" id="KW-0472">Membrane</keyword>
<sequence>MNWSISLDPVATTEFTMYGMTGEDPNKTKARRKSGWIAGGGALSGLGALIGASCCILPLILINLGVSAALVGKLAFFARFQHYFMGAAIVLLAVAIAAAFWRGRRPDKRVVITLALAAALIVAAYIMPFYEPQLLRWVNQ</sequence>
<dbReference type="KEGG" id="hfl:PUV54_01890"/>
<evidence type="ECO:0000256" key="1">
    <source>
        <dbReference type="SAM" id="Phobius"/>
    </source>
</evidence>
<name>A0AAE9ZC01_9PROT</name>
<feature type="transmembrane region" description="Helical" evidence="1">
    <location>
        <begin position="82"/>
        <end position="101"/>
    </location>
</feature>
<proteinExistence type="predicted"/>
<protein>
    <recommendedName>
        <fullName evidence="4">Mercuric transport protein MerT</fullName>
    </recommendedName>
</protein>
<reference evidence="2" key="1">
    <citation type="submission" date="2023-02" db="EMBL/GenBank/DDBJ databases">
        <title>Genome sequence of Hyphococcus flavus.</title>
        <authorList>
            <person name="Rong J.-C."/>
            <person name="Zhao Q."/>
            <person name="Yi M."/>
            <person name="Wu J.-Y."/>
        </authorList>
    </citation>
    <scope>NUCLEOTIDE SEQUENCE</scope>
    <source>
        <strain evidence="2">MCCC 1K03223</strain>
    </source>
</reference>
<keyword evidence="1" id="KW-1133">Transmembrane helix</keyword>
<evidence type="ECO:0000313" key="2">
    <source>
        <dbReference type="EMBL" id="WDI31939.1"/>
    </source>
</evidence>
<dbReference type="Proteomes" id="UP001214043">
    <property type="component" value="Chromosome"/>
</dbReference>
<feature type="transmembrane region" description="Helical" evidence="1">
    <location>
        <begin position="110"/>
        <end position="130"/>
    </location>
</feature>
<evidence type="ECO:0008006" key="4">
    <source>
        <dbReference type="Google" id="ProtNLM"/>
    </source>
</evidence>
<dbReference type="RefSeq" id="WP_274493823.1">
    <property type="nucleotide sequence ID" value="NZ_CP118166.1"/>
</dbReference>
<dbReference type="AlphaFoldDB" id="A0AAE9ZC01"/>
<organism evidence="2 3">
    <name type="scientific">Hyphococcus flavus</name>
    <dbReference type="NCBI Taxonomy" id="1866326"/>
    <lineage>
        <taxon>Bacteria</taxon>
        <taxon>Pseudomonadati</taxon>
        <taxon>Pseudomonadota</taxon>
        <taxon>Alphaproteobacteria</taxon>
        <taxon>Parvularculales</taxon>
        <taxon>Parvularculaceae</taxon>
        <taxon>Hyphococcus</taxon>
    </lineage>
</organism>
<gene>
    <name evidence="2" type="ORF">PUV54_01890</name>
</gene>
<evidence type="ECO:0000313" key="3">
    <source>
        <dbReference type="Proteomes" id="UP001214043"/>
    </source>
</evidence>
<accession>A0AAE9ZC01</accession>
<feature type="transmembrane region" description="Helical" evidence="1">
    <location>
        <begin position="36"/>
        <end position="62"/>
    </location>
</feature>
<dbReference type="EMBL" id="CP118166">
    <property type="protein sequence ID" value="WDI31939.1"/>
    <property type="molecule type" value="Genomic_DNA"/>
</dbReference>